<comment type="caution">
    <text evidence="1">The sequence shown here is derived from an EMBL/GenBank/DDBJ whole genome shotgun (WGS) entry which is preliminary data.</text>
</comment>
<keyword evidence="2" id="KW-1185">Reference proteome</keyword>
<sequence length="101" mass="10681">MAIAAALNADGTVRVVPDPPQTPLFHVHVPAGKAAVEQTADRMIAEHGTQLFLRVRSSPDPSRCAFEVTVGENAMESAPAEVVGLVRELVARAAEQPGRND</sequence>
<proteinExistence type="predicted"/>
<dbReference type="InterPro" id="IPR015422">
    <property type="entry name" value="PyrdxlP-dep_Trfase_small"/>
</dbReference>
<dbReference type="Gene3D" id="3.90.1150.10">
    <property type="entry name" value="Aspartate Aminotransferase, domain 1"/>
    <property type="match status" value="1"/>
</dbReference>
<accession>A0ABW5G306</accession>
<reference evidence="2" key="1">
    <citation type="journal article" date="2019" name="Int. J. Syst. Evol. Microbiol.">
        <title>The Global Catalogue of Microorganisms (GCM) 10K type strain sequencing project: providing services to taxonomists for standard genome sequencing and annotation.</title>
        <authorList>
            <consortium name="The Broad Institute Genomics Platform"/>
            <consortium name="The Broad Institute Genome Sequencing Center for Infectious Disease"/>
            <person name="Wu L."/>
            <person name="Ma J."/>
        </authorList>
    </citation>
    <scope>NUCLEOTIDE SEQUENCE [LARGE SCALE GENOMIC DNA]</scope>
    <source>
        <strain evidence="2">CGMCC 4.7645</strain>
    </source>
</reference>
<gene>
    <name evidence="1" type="ORF">ACFSXZ_30990</name>
</gene>
<organism evidence="1 2">
    <name type="scientific">Amycolatopsis pigmentata</name>
    <dbReference type="NCBI Taxonomy" id="450801"/>
    <lineage>
        <taxon>Bacteria</taxon>
        <taxon>Bacillati</taxon>
        <taxon>Actinomycetota</taxon>
        <taxon>Actinomycetes</taxon>
        <taxon>Pseudonocardiales</taxon>
        <taxon>Pseudonocardiaceae</taxon>
        <taxon>Amycolatopsis</taxon>
    </lineage>
</organism>
<name>A0ABW5G306_9PSEU</name>
<dbReference type="RefSeq" id="WP_378268984.1">
    <property type="nucleotide sequence ID" value="NZ_JBHUKR010000020.1"/>
</dbReference>
<dbReference type="EMBL" id="JBHUKR010000020">
    <property type="protein sequence ID" value="MFD2420764.1"/>
    <property type="molecule type" value="Genomic_DNA"/>
</dbReference>
<evidence type="ECO:0000313" key="2">
    <source>
        <dbReference type="Proteomes" id="UP001597417"/>
    </source>
</evidence>
<protein>
    <submittedName>
        <fullName evidence="1">Uncharacterized protein</fullName>
    </submittedName>
</protein>
<dbReference type="Proteomes" id="UP001597417">
    <property type="component" value="Unassembled WGS sequence"/>
</dbReference>
<evidence type="ECO:0000313" key="1">
    <source>
        <dbReference type="EMBL" id="MFD2420764.1"/>
    </source>
</evidence>